<accession>A0ABW3TNW6</accession>
<organism evidence="5 6">
    <name type="scientific">Leucobacter albus</name>
    <dbReference type="NCBI Taxonomy" id="272210"/>
    <lineage>
        <taxon>Bacteria</taxon>
        <taxon>Bacillati</taxon>
        <taxon>Actinomycetota</taxon>
        <taxon>Actinomycetes</taxon>
        <taxon>Micrococcales</taxon>
        <taxon>Microbacteriaceae</taxon>
        <taxon>Leucobacter</taxon>
    </lineage>
</organism>
<dbReference type="PANTHER" id="PTHR43537:SF24">
    <property type="entry name" value="GLUCONATE OPERON TRANSCRIPTIONAL REPRESSOR"/>
    <property type="match status" value="1"/>
</dbReference>
<dbReference type="InterPro" id="IPR036388">
    <property type="entry name" value="WH-like_DNA-bd_sf"/>
</dbReference>
<gene>
    <name evidence="5" type="ORF">ACFQ3U_10620</name>
</gene>
<evidence type="ECO:0000256" key="3">
    <source>
        <dbReference type="ARBA" id="ARBA00023163"/>
    </source>
</evidence>
<dbReference type="EMBL" id="JBHTLY010000004">
    <property type="protein sequence ID" value="MFD1202345.1"/>
    <property type="molecule type" value="Genomic_DNA"/>
</dbReference>
<evidence type="ECO:0000256" key="1">
    <source>
        <dbReference type="ARBA" id="ARBA00023015"/>
    </source>
</evidence>
<dbReference type="SMART" id="SM00895">
    <property type="entry name" value="FCD"/>
    <property type="match status" value="1"/>
</dbReference>
<dbReference type="PROSITE" id="PS50949">
    <property type="entry name" value="HTH_GNTR"/>
    <property type="match status" value="1"/>
</dbReference>
<dbReference type="PANTHER" id="PTHR43537">
    <property type="entry name" value="TRANSCRIPTIONAL REGULATOR, GNTR FAMILY"/>
    <property type="match status" value="1"/>
</dbReference>
<evidence type="ECO:0000313" key="5">
    <source>
        <dbReference type="EMBL" id="MFD1202345.1"/>
    </source>
</evidence>
<name>A0ABW3TNW6_9MICO</name>
<keyword evidence="3" id="KW-0804">Transcription</keyword>
<keyword evidence="1" id="KW-0805">Transcription regulation</keyword>
<keyword evidence="2" id="KW-0238">DNA-binding</keyword>
<evidence type="ECO:0000313" key="6">
    <source>
        <dbReference type="Proteomes" id="UP001597181"/>
    </source>
</evidence>
<proteinExistence type="predicted"/>
<comment type="caution">
    <text evidence="5">The sequence shown here is derived from an EMBL/GenBank/DDBJ whole genome shotgun (WGS) entry which is preliminary data.</text>
</comment>
<reference evidence="6" key="1">
    <citation type="journal article" date="2019" name="Int. J. Syst. Evol. Microbiol.">
        <title>The Global Catalogue of Microorganisms (GCM) 10K type strain sequencing project: providing services to taxonomists for standard genome sequencing and annotation.</title>
        <authorList>
            <consortium name="The Broad Institute Genomics Platform"/>
            <consortium name="The Broad Institute Genome Sequencing Center for Infectious Disease"/>
            <person name="Wu L."/>
            <person name="Ma J."/>
        </authorList>
    </citation>
    <scope>NUCLEOTIDE SEQUENCE [LARGE SCALE GENOMIC DNA]</scope>
    <source>
        <strain evidence="6">CCUG 50213</strain>
    </source>
</reference>
<dbReference type="Pfam" id="PF00392">
    <property type="entry name" value="GntR"/>
    <property type="match status" value="1"/>
</dbReference>
<evidence type="ECO:0000259" key="4">
    <source>
        <dbReference type="PROSITE" id="PS50949"/>
    </source>
</evidence>
<evidence type="ECO:0000256" key="2">
    <source>
        <dbReference type="ARBA" id="ARBA00023125"/>
    </source>
</evidence>
<dbReference type="SMART" id="SM00345">
    <property type="entry name" value="HTH_GNTR"/>
    <property type="match status" value="1"/>
</dbReference>
<dbReference type="InterPro" id="IPR000485">
    <property type="entry name" value="AsnC-type_HTH_dom"/>
</dbReference>
<dbReference type="RefSeq" id="WP_343960950.1">
    <property type="nucleotide sequence ID" value="NZ_BAAAKZ010000010.1"/>
</dbReference>
<dbReference type="CDD" id="cd07377">
    <property type="entry name" value="WHTH_GntR"/>
    <property type="match status" value="1"/>
</dbReference>
<dbReference type="InterPro" id="IPR000524">
    <property type="entry name" value="Tscrpt_reg_HTH_GntR"/>
</dbReference>
<dbReference type="InterPro" id="IPR036390">
    <property type="entry name" value="WH_DNA-bd_sf"/>
</dbReference>
<dbReference type="InterPro" id="IPR008920">
    <property type="entry name" value="TF_FadR/GntR_C"/>
</dbReference>
<dbReference type="PRINTS" id="PR00035">
    <property type="entry name" value="HTHGNTR"/>
</dbReference>
<dbReference type="PRINTS" id="PR00033">
    <property type="entry name" value="HTHASNC"/>
</dbReference>
<sequence length="232" mass="25395">MESVISRVEPLAQQVRDYVYNQIISGAIDPSETYSVSELAQQLGVSRTPVREAIMQLEEIGLVAIIRNKGFRAVEVNAADIISAFQLRYLLEPFCAEKAAAHSAGEGSVVVGELEAAMRDMKRASTANDRKQFMLADRQFHEVLLSVPGNDRLTRAVNGARDATYVRGLSTFSADRTWVEIYAEHEQILAAVRDGDAVQAAGAMRSHICATGEHLLRLMGSDTEGDWLGVEA</sequence>
<dbReference type="SUPFAM" id="SSF48008">
    <property type="entry name" value="GntR ligand-binding domain-like"/>
    <property type="match status" value="1"/>
</dbReference>
<dbReference type="SUPFAM" id="SSF46785">
    <property type="entry name" value="Winged helix' DNA-binding domain"/>
    <property type="match status" value="1"/>
</dbReference>
<dbReference type="Proteomes" id="UP001597181">
    <property type="component" value="Unassembled WGS sequence"/>
</dbReference>
<keyword evidence="6" id="KW-1185">Reference proteome</keyword>
<feature type="domain" description="HTH gntR-type" evidence="4">
    <location>
        <begin position="9"/>
        <end position="76"/>
    </location>
</feature>
<protein>
    <submittedName>
        <fullName evidence="5">GntR family transcriptional regulator</fullName>
    </submittedName>
</protein>
<dbReference type="InterPro" id="IPR011711">
    <property type="entry name" value="GntR_C"/>
</dbReference>
<dbReference type="Gene3D" id="1.20.120.530">
    <property type="entry name" value="GntR ligand-binding domain-like"/>
    <property type="match status" value="1"/>
</dbReference>
<dbReference type="Pfam" id="PF07729">
    <property type="entry name" value="FCD"/>
    <property type="match status" value="1"/>
</dbReference>
<dbReference type="Gene3D" id="1.10.10.10">
    <property type="entry name" value="Winged helix-like DNA-binding domain superfamily/Winged helix DNA-binding domain"/>
    <property type="match status" value="1"/>
</dbReference>